<sequence>MDDTLLDISALIAPISEEAPTGIDPRLDVTPTSPYYTLKDVRNTARANERNALIDNESLLSLSSLWQPIADQVPELLQSHYKDLELTAWLIEALARLHGFAGLAAGFSLATHLIEDHWQQLYPSPDEEGLETRISPLIGLNGIEGEGALLMPISSIPLTPESGEFSFSLWEYEQALEVERLDDEKKRNRIDAGAVELADVLSAAKAAPKSFFLQLNRDVGNAIASFEQLSMAMDAACSSPQPTSQITKRLNAAQEAVVYLAGDKLAEMPESAEERVADEELGTTSQAFGSQSHVANREQAIETLRQVAAFFKSSEPHSPMAYGIEQVVRWSDMSLPDLLSELISDGEARNGYFRLTGIPIE</sequence>
<dbReference type="RefSeq" id="WP_114336643.1">
    <property type="nucleotide sequence ID" value="NZ_QPID01000001.1"/>
</dbReference>
<dbReference type="InterPro" id="IPR010657">
    <property type="entry name" value="ImpA_N"/>
</dbReference>
<evidence type="ECO:0000313" key="3">
    <source>
        <dbReference type="Proteomes" id="UP000252558"/>
    </source>
</evidence>
<comment type="caution">
    <text evidence="2">The sequence shown here is derived from an EMBL/GenBank/DDBJ whole genome shotgun (WGS) entry which is preliminary data.</text>
</comment>
<evidence type="ECO:0000313" key="2">
    <source>
        <dbReference type="EMBL" id="RCU52735.1"/>
    </source>
</evidence>
<keyword evidence="3" id="KW-1185">Reference proteome</keyword>
<organism evidence="2 3">
    <name type="scientific">Corallincola holothuriorum</name>
    <dbReference type="NCBI Taxonomy" id="2282215"/>
    <lineage>
        <taxon>Bacteria</taxon>
        <taxon>Pseudomonadati</taxon>
        <taxon>Pseudomonadota</taxon>
        <taxon>Gammaproteobacteria</taxon>
        <taxon>Alteromonadales</taxon>
        <taxon>Psychromonadaceae</taxon>
        <taxon>Corallincola</taxon>
    </lineage>
</organism>
<reference evidence="2 3" key="1">
    <citation type="submission" date="2018-07" db="EMBL/GenBank/DDBJ databases">
        <title>Corallincola holothuriorum sp. nov., a new facultative anaerobe isolated from sea cucumber Apostichopus japonicus.</title>
        <authorList>
            <person name="Xia H."/>
        </authorList>
    </citation>
    <scope>NUCLEOTIDE SEQUENCE [LARGE SCALE GENOMIC DNA]</scope>
    <source>
        <strain evidence="2 3">C4</strain>
    </source>
</reference>
<gene>
    <name evidence="2" type="primary">tssA</name>
    <name evidence="2" type="ORF">DU002_01870</name>
</gene>
<dbReference type="EMBL" id="QPID01000001">
    <property type="protein sequence ID" value="RCU52735.1"/>
    <property type="molecule type" value="Genomic_DNA"/>
</dbReference>
<name>A0A368NSD2_9GAMM</name>
<dbReference type="NCBIfam" id="TIGR03363">
    <property type="entry name" value="VI_chp_8"/>
    <property type="match status" value="1"/>
</dbReference>
<feature type="domain" description="ImpA N-terminal" evidence="1">
    <location>
        <begin position="13"/>
        <end position="141"/>
    </location>
</feature>
<dbReference type="OrthoDB" id="9771118at2"/>
<proteinExistence type="predicted"/>
<dbReference type="AlphaFoldDB" id="A0A368NSD2"/>
<dbReference type="PANTHER" id="PTHR37951:SF1">
    <property type="entry name" value="TYPE VI SECRETION SYSTEM COMPONENT TSSA1"/>
    <property type="match status" value="1"/>
</dbReference>
<protein>
    <submittedName>
        <fullName evidence="2">Type VI secretion system protein TssA</fullName>
    </submittedName>
</protein>
<dbReference type="Proteomes" id="UP000252558">
    <property type="component" value="Unassembled WGS sequence"/>
</dbReference>
<dbReference type="PANTHER" id="PTHR37951">
    <property type="entry name" value="CYTOPLASMIC PROTEIN-RELATED"/>
    <property type="match status" value="1"/>
</dbReference>
<evidence type="ECO:0000259" key="1">
    <source>
        <dbReference type="Pfam" id="PF06812"/>
    </source>
</evidence>
<dbReference type="Pfam" id="PF06812">
    <property type="entry name" value="ImpA_N"/>
    <property type="match status" value="1"/>
</dbReference>
<accession>A0A368NSD2</accession>
<dbReference type="InterPro" id="IPR017740">
    <property type="entry name" value="TssA-like"/>
</dbReference>